<sequence>MATEMADDTGDVEGDVDQDESVDVDADAVNGDSPSKSASKHAVTARTKARRRAVEILFEADQRGLLGSAGREPDDGEELDADSSGAGDRLRRFAAERAVNSANHTEAPIYTREILSGVADHLGEVDEIIETYSQGWVLARMPAVDRAIARVATWEIVWNDDVDVPVAVDEAMTLGRMLSTDDSPRFLNGLLGRIGDLADTLR</sequence>
<dbReference type="InterPro" id="IPR011605">
    <property type="entry name" value="NusB_fam"/>
</dbReference>
<evidence type="ECO:0000256" key="2">
    <source>
        <dbReference type="ARBA" id="ARBA00022814"/>
    </source>
</evidence>
<dbReference type="RefSeq" id="WP_008731279.1">
    <property type="nucleotide sequence ID" value="NZ_AKFT01000099.1"/>
</dbReference>
<dbReference type="NCBIfam" id="TIGR01951">
    <property type="entry name" value="nusB"/>
    <property type="match status" value="1"/>
</dbReference>
<organism evidence="9 10">
    <name type="scientific">Actinomyces massiliensis F0489</name>
    <dbReference type="NCBI Taxonomy" id="1125718"/>
    <lineage>
        <taxon>Bacteria</taxon>
        <taxon>Bacillati</taxon>
        <taxon>Actinomycetota</taxon>
        <taxon>Actinomycetes</taxon>
        <taxon>Actinomycetales</taxon>
        <taxon>Actinomycetaceae</taxon>
        <taxon>Actinomyces</taxon>
    </lineage>
</organism>
<dbReference type="GO" id="GO:0006353">
    <property type="term" value="P:DNA-templated transcription termination"/>
    <property type="evidence" value="ECO:0007669"/>
    <property type="project" value="UniProtKB-UniRule"/>
</dbReference>
<dbReference type="GO" id="GO:0005829">
    <property type="term" value="C:cytosol"/>
    <property type="evidence" value="ECO:0007669"/>
    <property type="project" value="TreeGrafter"/>
</dbReference>
<comment type="function">
    <text evidence="6">Involved in transcription antitermination. Required for transcription of ribosomal RNA (rRNA) genes. Binds specifically to the boxA antiterminator sequence of the ribosomal RNA (rrn) operons.</text>
</comment>
<dbReference type="PANTHER" id="PTHR11078">
    <property type="entry name" value="N UTILIZATION SUBSTANCE PROTEIN B-RELATED"/>
    <property type="match status" value="1"/>
</dbReference>
<dbReference type="Pfam" id="PF01029">
    <property type="entry name" value="NusB"/>
    <property type="match status" value="1"/>
</dbReference>
<feature type="compositionally biased region" description="Acidic residues" evidence="7">
    <location>
        <begin position="1"/>
        <end position="26"/>
    </location>
</feature>
<dbReference type="EMBL" id="AKFT01000099">
    <property type="protein sequence ID" value="EJF45306.1"/>
    <property type="molecule type" value="Genomic_DNA"/>
</dbReference>
<evidence type="ECO:0000256" key="6">
    <source>
        <dbReference type="HAMAP-Rule" id="MF_00073"/>
    </source>
</evidence>
<keyword evidence="5 6" id="KW-0804">Transcription</keyword>
<gene>
    <name evidence="6 9" type="primary">nusB</name>
    <name evidence="9" type="ORF">HMPREF1318_2243</name>
</gene>
<name>J0X9G1_9ACTO</name>
<dbReference type="HAMAP" id="MF_00073">
    <property type="entry name" value="NusB"/>
    <property type="match status" value="1"/>
</dbReference>
<feature type="region of interest" description="Disordered" evidence="7">
    <location>
        <begin position="1"/>
        <end position="46"/>
    </location>
</feature>
<dbReference type="InterPro" id="IPR006027">
    <property type="entry name" value="NusB_RsmB_TIM44"/>
</dbReference>
<evidence type="ECO:0000313" key="10">
    <source>
        <dbReference type="Proteomes" id="UP000002941"/>
    </source>
</evidence>
<reference evidence="9 10" key="1">
    <citation type="submission" date="2012-05" db="EMBL/GenBank/DDBJ databases">
        <authorList>
            <person name="Harkins D.M."/>
            <person name="Madupu R."/>
            <person name="Durkin A.S."/>
            <person name="Torralba M."/>
            <person name="Methe B."/>
            <person name="Sutton G.G."/>
            <person name="Nelson K.E."/>
        </authorList>
    </citation>
    <scope>NUCLEOTIDE SEQUENCE [LARGE SCALE GENOMIC DNA]</scope>
    <source>
        <strain evidence="9 10">F0489</strain>
    </source>
</reference>
<dbReference type="Proteomes" id="UP000002941">
    <property type="component" value="Unassembled WGS sequence"/>
</dbReference>
<evidence type="ECO:0000256" key="4">
    <source>
        <dbReference type="ARBA" id="ARBA00023015"/>
    </source>
</evidence>
<dbReference type="SUPFAM" id="SSF48013">
    <property type="entry name" value="NusB-like"/>
    <property type="match status" value="1"/>
</dbReference>
<dbReference type="GO" id="GO:0031564">
    <property type="term" value="P:transcription antitermination"/>
    <property type="evidence" value="ECO:0007669"/>
    <property type="project" value="UniProtKB-KW"/>
</dbReference>
<dbReference type="eggNOG" id="COG0781">
    <property type="taxonomic scope" value="Bacteria"/>
</dbReference>
<comment type="caution">
    <text evidence="9">The sequence shown here is derived from an EMBL/GenBank/DDBJ whole genome shotgun (WGS) entry which is preliminary data.</text>
</comment>
<keyword evidence="2 6" id="KW-0889">Transcription antitermination</keyword>
<dbReference type="InterPro" id="IPR035926">
    <property type="entry name" value="NusB-like_sf"/>
</dbReference>
<dbReference type="PATRIC" id="fig|1125718.3.peg.1280"/>
<dbReference type="GO" id="GO:0003723">
    <property type="term" value="F:RNA binding"/>
    <property type="evidence" value="ECO:0007669"/>
    <property type="project" value="UniProtKB-UniRule"/>
</dbReference>
<feature type="domain" description="NusB/RsmB/TIM44" evidence="8">
    <location>
        <begin position="84"/>
        <end position="194"/>
    </location>
</feature>
<keyword evidence="3 6" id="KW-0694">RNA-binding</keyword>
<dbReference type="AlphaFoldDB" id="J0X9G1"/>
<evidence type="ECO:0000313" key="9">
    <source>
        <dbReference type="EMBL" id="EJF45306.1"/>
    </source>
</evidence>
<dbReference type="OrthoDB" id="3528057at2"/>
<evidence type="ECO:0000256" key="5">
    <source>
        <dbReference type="ARBA" id="ARBA00023163"/>
    </source>
</evidence>
<evidence type="ECO:0000256" key="7">
    <source>
        <dbReference type="SAM" id="MobiDB-lite"/>
    </source>
</evidence>
<keyword evidence="4 6" id="KW-0805">Transcription regulation</keyword>
<evidence type="ECO:0000256" key="3">
    <source>
        <dbReference type="ARBA" id="ARBA00022884"/>
    </source>
</evidence>
<dbReference type="Gene3D" id="1.10.940.10">
    <property type="entry name" value="NusB-like"/>
    <property type="match status" value="1"/>
</dbReference>
<dbReference type="PANTHER" id="PTHR11078:SF3">
    <property type="entry name" value="ANTITERMINATION NUSB DOMAIN-CONTAINING PROTEIN"/>
    <property type="match status" value="1"/>
</dbReference>
<feature type="region of interest" description="Disordered" evidence="7">
    <location>
        <begin position="65"/>
        <end position="87"/>
    </location>
</feature>
<evidence type="ECO:0000256" key="1">
    <source>
        <dbReference type="ARBA" id="ARBA00005952"/>
    </source>
</evidence>
<proteinExistence type="inferred from homology"/>
<comment type="similarity">
    <text evidence="1 6">Belongs to the NusB family.</text>
</comment>
<accession>J0X9G1</accession>
<protein>
    <recommendedName>
        <fullName evidence="6">Transcription antitermination protein NusB</fullName>
    </recommendedName>
    <alternativeName>
        <fullName evidence="6">Antitermination factor NusB</fullName>
    </alternativeName>
</protein>
<evidence type="ECO:0000259" key="8">
    <source>
        <dbReference type="Pfam" id="PF01029"/>
    </source>
</evidence>
<keyword evidence="10" id="KW-1185">Reference proteome</keyword>